<sequence length="378" mass="44559">MGAYLFPIKTAIITFPIAGFILLIPFLIWQYRKHGYINYLRMLVLYSLLLFSMAAYYLIILPFPATFDTCSMQRPGTQHYQITPFTSIMDILRETKVNFANPMSYIGILKERAFLQVAFNFLLLLPLGVYLRYYFRRNLVQTVIITFFVSLFFEVTQLTGFYGLYNCPYRLFDVDDLFLNTLGGFAGYMIAPIFTYFLPDVHAMDEKVDLENKPVRMTRRFLALWMDWFVIGIVTSLIFNVKVSVAFIFSPAEKLDELLLVFVWIFVYFIVVPYFTNGKTIGKWILHFRVKGQGERITFIELCKRYGLLYYGIGGINYILIASRILNEQLEIIFLLLFFIFNGLILLHFALHIFKRDKRLFYEKMSKTYNVITFKKNK</sequence>
<organism evidence="8 9">
    <name type="scientific">Bacillus tropicus</name>
    <dbReference type="NCBI Taxonomy" id="2026188"/>
    <lineage>
        <taxon>Bacteria</taxon>
        <taxon>Bacillati</taxon>
        <taxon>Bacillota</taxon>
        <taxon>Bacilli</taxon>
        <taxon>Bacillales</taxon>
        <taxon>Bacillaceae</taxon>
        <taxon>Bacillus</taxon>
        <taxon>Bacillus cereus group</taxon>
    </lineage>
</organism>
<dbReference type="Proteomes" id="UP000312495">
    <property type="component" value="Unassembled WGS sequence"/>
</dbReference>
<feature type="transmembrane region" description="Helical" evidence="5">
    <location>
        <begin position="143"/>
        <end position="165"/>
    </location>
</feature>
<dbReference type="PANTHER" id="PTHR36834">
    <property type="entry name" value="MEMBRANE PROTEIN-RELATED"/>
    <property type="match status" value="1"/>
</dbReference>
<feature type="domain" description="VanZ-like" evidence="6">
    <location>
        <begin position="49"/>
        <end position="194"/>
    </location>
</feature>
<dbReference type="InterPro" id="IPR006976">
    <property type="entry name" value="VanZ-like"/>
</dbReference>
<evidence type="ECO:0000259" key="6">
    <source>
        <dbReference type="Pfam" id="PF04892"/>
    </source>
</evidence>
<feature type="transmembrane region" description="Helical" evidence="5">
    <location>
        <begin position="220"/>
        <end position="239"/>
    </location>
</feature>
<evidence type="ECO:0000256" key="4">
    <source>
        <dbReference type="ARBA" id="ARBA00023136"/>
    </source>
</evidence>
<gene>
    <name evidence="8" type="ORF">FHY71_16425</name>
</gene>
<dbReference type="InterPro" id="IPR021192">
    <property type="entry name" value="UCP031578_Vanz/RDD"/>
</dbReference>
<evidence type="ECO:0000259" key="7">
    <source>
        <dbReference type="Pfam" id="PF06271"/>
    </source>
</evidence>
<dbReference type="EMBL" id="VEPV01000005">
    <property type="protein sequence ID" value="TNP13871.1"/>
    <property type="molecule type" value="Genomic_DNA"/>
</dbReference>
<dbReference type="AlphaFoldDB" id="A0A5C5A3H9"/>
<dbReference type="PIRSF" id="PIRSF031578">
    <property type="entry name" value="Uncharacterised_Vanz_RDD-cont"/>
    <property type="match status" value="1"/>
</dbReference>
<dbReference type="PANTHER" id="PTHR36834:SF1">
    <property type="entry name" value="INTEGRAL MEMBRANE PROTEIN"/>
    <property type="match status" value="1"/>
</dbReference>
<comment type="caution">
    <text evidence="8">The sequence shown here is derived from an EMBL/GenBank/DDBJ whole genome shotgun (WGS) entry which is preliminary data.</text>
</comment>
<dbReference type="Pfam" id="PF04892">
    <property type="entry name" value="VanZ"/>
    <property type="match status" value="1"/>
</dbReference>
<feature type="transmembrane region" description="Helical" evidence="5">
    <location>
        <begin position="259"/>
        <end position="276"/>
    </location>
</feature>
<feature type="transmembrane region" description="Helical" evidence="5">
    <location>
        <begin position="332"/>
        <end position="354"/>
    </location>
</feature>
<feature type="transmembrane region" description="Helical" evidence="5">
    <location>
        <begin position="12"/>
        <end position="31"/>
    </location>
</feature>
<dbReference type="InterPro" id="IPR053150">
    <property type="entry name" value="Teicoplanin_resist-assoc"/>
</dbReference>
<evidence type="ECO:0000256" key="5">
    <source>
        <dbReference type="SAM" id="Phobius"/>
    </source>
</evidence>
<dbReference type="RefSeq" id="WP_042989862.1">
    <property type="nucleotide sequence ID" value="NZ_CP195032.1"/>
</dbReference>
<feature type="transmembrane region" description="Helical" evidence="5">
    <location>
        <begin position="308"/>
        <end position="326"/>
    </location>
</feature>
<evidence type="ECO:0000256" key="3">
    <source>
        <dbReference type="ARBA" id="ARBA00022989"/>
    </source>
</evidence>
<comment type="subcellular location">
    <subcellularLocation>
        <location evidence="1">Membrane</location>
        <topology evidence="1">Multi-pass membrane protein</topology>
    </subcellularLocation>
</comment>
<proteinExistence type="predicted"/>
<evidence type="ECO:0000256" key="1">
    <source>
        <dbReference type="ARBA" id="ARBA00004141"/>
    </source>
</evidence>
<reference evidence="8 9" key="1">
    <citation type="submission" date="2019-06" db="EMBL/GenBank/DDBJ databases">
        <title>Biocontrol Bacillus strains from Vietnam.</title>
        <authorList>
            <person name="Borriss R."/>
            <person name="Lasch P."/>
            <person name="Thanh Tam L.T."/>
            <person name="Luong P.T."/>
            <person name="Phuong Thao L.T."/>
            <person name="Kim Chung L.T."/>
        </authorList>
    </citation>
    <scope>NUCLEOTIDE SEQUENCE [LARGE SCALE GENOMIC DNA]</scope>
    <source>
        <strain evidence="8 9">SN1</strain>
    </source>
</reference>
<accession>A0A5C5A3H9</accession>
<evidence type="ECO:0000313" key="9">
    <source>
        <dbReference type="Proteomes" id="UP000312495"/>
    </source>
</evidence>
<keyword evidence="4 5" id="KW-0472">Membrane</keyword>
<feature type="transmembrane region" description="Helical" evidence="5">
    <location>
        <begin position="177"/>
        <end position="199"/>
    </location>
</feature>
<feature type="transmembrane region" description="Helical" evidence="5">
    <location>
        <begin position="113"/>
        <end position="131"/>
    </location>
</feature>
<evidence type="ECO:0000256" key="2">
    <source>
        <dbReference type="ARBA" id="ARBA00022692"/>
    </source>
</evidence>
<keyword evidence="3 5" id="KW-1133">Transmembrane helix</keyword>
<evidence type="ECO:0000313" key="8">
    <source>
        <dbReference type="EMBL" id="TNP13871.1"/>
    </source>
</evidence>
<dbReference type="GO" id="GO:0016020">
    <property type="term" value="C:membrane"/>
    <property type="evidence" value="ECO:0007669"/>
    <property type="project" value="UniProtKB-SubCell"/>
</dbReference>
<feature type="domain" description="RDD" evidence="7">
    <location>
        <begin position="216"/>
        <end position="360"/>
    </location>
</feature>
<keyword evidence="2 5" id="KW-0812">Transmembrane</keyword>
<dbReference type="InterPro" id="IPR010432">
    <property type="entry name" value="RDD"/>
</dbReference>
<feature type="transmembrane region" description="Helical" evidence="5">
    <location>
        <begin position="43"/>
        <end position="65"/>
    </location>
</feature>
<name>A0A5C5A3H9_9BACI</name>
<protein>
    <submittedName>
        <fullName evidence="8">Permease</fullName>
    </submittedName>
</protein>
<dbReference type="Pfam" id="PF06271">
    <property type="entry name" value="RDD"/>
    <property type="match status" value="1"/>
</dbReference>